<evidence type="ECO:0000256" key="1">
    <source>
        <dbReference type="ARBA" id="ARBA00022490"/>
    </source>
</evidence>
<evidence type="ECO:0000256" key="4">
    <source>
        <dbReference type="ARBA" id="ARBA00022679"/>
    </source>
</evidence>
<organism evidence="7 8">
    <name type="scientific">Parasulfuritortus cantonensis</name>
    <dbReference type="NCBI Taxonomy" id="2528202"/>
    <lineage>
        <taxon>Bacteria</taxon>
        <taxon>Pseudomonadati</taxon>
        <taxon>Pseudomonadota</taxon>
        <taxon>Betaproteobacteria</taxon>
        <taxon>Nitrosomonadales</taxon>
        <taxon>Thiobacillaceae</taxon>
        <taxon>Parasulfuritortus</taxon>
    </lineage>
</organism>
<evidence type="ECO:0000256" key="6">
    <source>
        <dbReference type="HAMAP-Rule" id="MF_00074"/>
    </source>
</evidence>
<keyword evidence="8" id="KW-1185">Reference proteome</keyword>
<keyword evidence="5 6" id="KW-0949">S-adenosyl-L-methionine</keyword>
<dbReference type="InterPro" id="IPR029063">
    <property type="entry name" value="SAM-dependent_MTases_sf"/>
</dbReference>
<accession>A0A4R1B763</accession>
<comment type="similarity">
    <text evidence="6">Belongs to the methyltransferase superfamily. RNA methyltransferase RsmG family.</text>
</comment>
<dbReference type="EMBL" id="SJZB01000042">
    <property type="protein sequence ID" value="TCJ12727.1"/>
    <property type="molecule type" value="Genomic_DNA"/>
</dbReference>
<feature type="binding site" evidence="6">
    <location>
        <position position="138"/>
    </location>
    <ligand>
        <name>S-adenosyl-L-methionine</name>
        <dbReference type="ChEBI" id="CHEBI:59789"/>
    </ligand>
</feature>
<comment type="caution">
    <text evidence="7">The sequence shown here is derived from an EMBL/GenBank/DDBJ whole genome shotgun (WGS) entry which is preliminary data.</text>
</comment>
<comment type="catalytic activity">
    <reaction evidence="6">
        <text>guanosine(527) in 16S rRNA + S-adenosyl-L-methionine = N(7)-methylguanosine(527) in 16S rRNA + S-adenosyl-L-homocysteine</text>
        <dbReference type="Rhea" id="RHEA:42732"/>
        <dbReference type="Rhea" id="RHEA-COMP:10209"/>
        <dbReference type="Rhea" id="RHEA-COMP:10210"/>
        <dbReference type="ChEBI" id="CHEBI:57856"/>
        <dbReference type="ChEBI" id="CHEBI:59789"/>
        <dbReference type="ChEBI" id="CHEBI:74269"/>
        <dbReference type="ChEBI" id="CHEBI:74480"/>
        <dbReference type="EC" id="2.1.1.170"/>
    </reaction>
</comment>
<comment type="function">
    <text evidence="6">Specifically methylates the N7 position of guanine in position 527 of 16S rRNA.</text>
</comment>
<proteinExistence type="inferred from homology"/>
<feature type="binding site" evidence="6">
    <location>
        <position position="78"/>
    </location>
    <ligand>
        <name>S-adenosyl-L-methionine</name>
        <dbReference type="ChEBI" id="CHEBI:59789"/>
    </ligand>
</feature>
<dbReference type="PANTHER" id="PTHR31760:SF0">
    <property type="entry name" value="S-ADENOSYL-L-METHIONINE-DEPENDENT METHYLTRANSFERASES SUPERFAMILY PROTEIN"/>
    <property type="match status" value="1"/>
</dbReference>
<dbReference type="NCBIfam" id="TIGR00138">
    <property type="entry name" value="rsmG_gidB"/>
    <property type="match status" value="1"/>
</dbReference>
<dbReference type="CDD" id="cd02440">
    <property type="entry name" value="AdoMet_MTases"/>
    <property type="match status" value="1"/>
</dbReference>
<keyword evidence="4 6" id="KW-0808">Transferase</keyword>
<dbReference type="GO" id="GO:0070043">
    <property type="term" value="F:rRNA (guanine-N7-)-methyltransferase activity"/>
    <property type="evidence" value="ECO:0007669"/>
    <property type="project" value="UniProtKB-UniRule"/>
</dbReference>
<keyword evidence="3 6" id="KW-0489">Methyltransferase</keyword>
<keyword evidence="1 6" id="KW-0963">Cytoplasm</keyword>
<feature type="binding site" evidence="6">
    <location>
        <begin position="96"/>
        <end position="98"/>
    </location>
    <ligand>
        <name>S-adenosyl-L-methionine</name>
        <dbReference type="ChEBI" id="CHEBI:59789"/>
    </ligand>
</feature>
<dbReference type="RefSeq" id="WP_131447456.1">
    <property type="nucleotide sequence ID" value="NZ_SJZB01000042.1"/>
</dbReference>
<dbReference type="Proteomes" id="UP000295443">
    <property type="component" value="Unassembled WGS sequence"/>
</dbReference>
<evidence type="ECO:0000313" key="8">
    <source>
        <dbReference type="Proteomes" id="UP000295443"/>
    </source>
</evidence>
<gene>
    <name evidence="6 7" type="primary">rsmG</name>
    <name evidence="7" type="ORF">EZJ19_10800</name>
</gene>
<evidence type="ECO:0000256" key="5">
    <source>
        <dbReference type="ARBA" id="ARBA00022691"/>
    </source>
</evidence>
<dbReference type="GO" id="GO:0005829">
    <property type="term" value="C:cytosol"/>
    <property type="evidence" value="ECO:0007669"/>
    <property type="project" value="TreeGrafter"/>
</dbReference>
<dbReference type="OrthoDB" id="9808773at2"/>
<dbReference type="Gene3D" id="3.40.50.150">
    <property type="entry name" value="Vaccinia Virus protein VP39"/>
    <property type="match status" value="1"/>
</dbReference>
<dbReference type="InterPro" id="IPR003682">
    <property type="entry name" value="rRNA_ssu_MeTfrase_G"/>
</dbReference>
<name>A0A4R1B763_9PROT</name>
<dbReference type="HAMAP" id="MF_00074">
    <property type="entry name" value="16SrRNA_methyltr_G"/>
    <property type="match status" value="1"/>
</dbReference>
<keyword evidence="2 6" id="KW-0698">rRNA processing</keyword>
<dbReference type="PANTHER" id="PTHR31760">
    <property type="entry name" value="S-ADENOSYL-L-METHIONINE-DEPENDENT METHYLTRANSFERASES SUPERFAMILY PROTEIN"/>
    <property type="match status" value="1"/>
</dbReference>
<dbReference type="SUPFAM" id="SSF53335">
    <property type="entry name" value="S-adenosyl-L-methionine-dependent methyltransferases"/>
    <property type="match status" value="1"/>
</dbReference>
<protein>
    <recommendedName>
        <fullName evidence="6">Ribosomal RNA small subunit methyltransferase G</fullName>
        <ecNumber evidence="6">2.1.1.170</ecNumber>
    </recommendedName>
    <alternativeName>
        <fullName evidence="6">16S rRNA 7-methylguanosine methyltransferase</fullName>
        <shortName evidence="6">16S rRNA m7G methyltransferase</shortName>
    </alternativeName>
</protein>
<evidence type="ECO:0000256" key="2">
    <source>
        <dbReference type="ARBA" id="ARBA00022552"/>
    </source>
</evidence>
<dbReference type="PIRSF" id="PIRSF003078">
    <property type="entry name" value="GidB"/>
    <property type="match status" value="1"/>
</dbReference>
<dbReference type="Pfam" id="PF02527">
    <property type="entry name" value="GidB"/>
    <property type="match status" value="1"/>
</dbReference>
<feature type="binding site" evidence="6">
    <location>
        <position position="73"/>
    </location>
    <ligand>
        <name>S-adenosyl-L-methionine</name>
        <dbReference type="ChEBI" id="CHEBI:59789"/>
    </ligand>
</feature>
<dbReference type="AlphaFoldDB" id="A0A4R1B763"/>
<evidence type="ECO:0000313" key="7">
    <source>
        <dbReference type="EMBL" id="TCJ12727.1"/>
    </source>
</evidence>
<dbReference type="EC" id="2.1.1.170" evidence="6"/>
<feature type="binding site" evidence="6">
    <location>
        <begin position="124"/>
        <end position="125"/>
    </location>
    <ligand>
        <name>S-adenosyl-L-methionine</name>
        <dbReference type="ChEBI" id="CHEBI:59789"/>
    </ligand>
</feature>
<comment type="subcellular location">
    <subcellularLocation>
        <location evidence="6">Cytoplasm</location>
    </subcellularLocation>
</comment>
<sequence length="203" mass="22079">MKERLDAALAAMGLDLPGACREQLLAYLDLLRKWNKTYNLTAIHEPERMLTHHLLDSLAVLPYIGAERLLDVGAGAGLPGIPLAIARPGLAVTLIDASHKKVAFMHQAAIELGLDNVKAVHGRVEQLPAAPFPQIISRAFSDLSDFVRLTRPLLAEGGEWLAMKGLFPNEELAQLKGARLKRDIELAVPGLDANRHLIVLEAA</sequence>
<reference evidence="7 8" key="1">
    <citation type="submission" date="2019-03" db="EMBL/GenBank/DDBJ databases">
        <title>Genome sequence of Thiobacillaceae bacterium LSR1, a sulfur-oxidizing bacterium isolated from freshwater sediment.</title>
        <authorList>
            <person name="Li S."/>
        </authorList>
    </citation>
    <scope>NUCLEOTIDE SEQUENCE [LARGE SCALE GENOMIC DNA]</scope>
    <source>
        <strain evidence="7 8">LSR1</strain>
    </source>
</reference>
<evidence type="ECO:0000256" key="3">
    <source>
        <dbReference type="ARBA" id="ARBA00022603"/>
    </source>
</evidence>